<dbReference type="EMBL" id="JACVVK020000305">
    <property type="protein sequence ID" value="KAK7479320.1"/>
    <property type="molecule type" value="Genomic_DNA"/>
</dbReference>
<organism evidence="2 3">
    <name type="scientific">Batillaria attramentaria</name>
    <dbReference type="NCBI Taxonomy" id="370345"/>
    <lineage>
        <taxon>Eukaryota</taxon>
        <taxon>Metazoa</taxon>
        <taxon>Spiralia</taxon>
        <taxon>Lophotrochozoa</taxon>
        <taxon>Mollusca</taxon>
        <taxon>Gastropoda</taxon>
        <taxon>Caenogastropoda</taxon>
        <taxon>Sorbeoconcha</taxon>
        <taxon>Cerithioidea</taxon>
        <taxon>Batillariidae</taxon>
        <taxon>Batillaria</taxon>
    </lineage>
</organism>
<comment type="caution">
    <text evidence="2">The sequence shown here is derived from an EMBL/GenBank/DDBJ whole genome shotgun (WGS) entry which is preliminary data.</text>
</comment>
<protein>
    <submittedName>
        <fullName evidence="2">Uncharacterized protein</fullName>
    </submittedName>
</protein>
<name>A0ABD0JXL6_9CAEN</name>
<feature type="compositionally biased region" description="Polar residues" evidence="1">
    <location>
        <begin position="22"/>
        <end position="31"/>
    </location>
</feature>
<sequence>MRPKNNAACGPRVKSAVAGKTPTKNSESHLTLGNVPGADAELHRMKSRDESRKGGGRDEDSKERRGMSSAGLPKTVLPGGDLMAPYAPAGAKRIKCFNFTCVLF</sequence>
<feature type="compositionally biased region" description="Basic and acidic residues" evidence="1">
    <location>
        <begin position="40"/>
        <end position="66"/>
    </location>
</feature>
<dbReference type="Proteomes" id="UP001519460">
    <property type="component" value="Unassembled WGS sequence"/>
</dbReference>
<evidence type="ECO:0000313" key="3">
    <source>
        <dbReference type="Proteomes" id="UP001519460"/>
    </source>
</evidence>
<dbReference type="AlphaFoldDB" id="A0ABD0JXL6"/>
<reference evidence="2 3" key="1">
    <citation type="journal article" date="2023" name="Sci. Data">
        <title>Genome assembly of the Korean intertidal mud-creeper Batillaria attramentaria.</title>
        <authorList>
            <person name="Patra A.K."/>
            <person name="Ho P.T."/>
            <person name="Jun S."/>
            <person name="Lee S.J."/>
            <person name="Kim Y."/>
            <person name="Won Y.J."/>
        </authorList>
    </citation>
    <scope>NUCLEOTIDE SEQUENCE [LARGE SCALE GENOMIC DNA]</scope>
    <source>
        <strain evidence="2">Wonlab-2016</strain>
    </source>
</reference>
<evidence type="ECO:0000313" key="2">
    <source>
        <dbReference type="EMBL" id="KAK7479320.1"/>
    </source>
</evidence>
<accession>A0ABD0JXL6</accession>
<evidence type="ECO:0000256" key="1">
    <source>
        <dbReference type="SAM" id="MobiDB-lite"/>
    </source>
</evidence>
<feature type="region of interest" description="Disordered" evidence="1">
    <location>
        <begin position="1"/>
        <end position="80"/>
    </location>
</feature>
<gene>
    <name evidence="2" type="ORF">BaRGS_00029398</name>
</gene>
<keyword evidence="3" id="KW-1185">Reference proteome</keyword>
<proteinExistence type="predicted"/>